<proteinExistence type="predicted"/>
<evidence type="ECO:0000313" key="2">
    <source>
        <dbReference type="Proteomes" id="UP000290261"/>
    </source>
</evidence>
<protein>
    <submittedName>
        <fullName evidence="1">Uncharacterized protein</fullName>
    </submittedName>
</protein>
<name>A0A444VJ66_9FLAO</name>
<keyword evidence="2" id="KW-1185">Reference proteome</keyword>
<dbReference type="RefSeq" id="WP_129655172.1">
    <property type="nucleotide sequence ID" value="NZ_ML142912.1"/>
</dbReference>
<reference evidence="1 2" key="1">
    <citation type="submission" date="2014-04" db="EMBL/GenBank/DDBJ databases">
        <title>Whole genome of Muricauda olearia.</title>
        <authorList>
            <person name="Zhang X.-H."/>
            <person name="Tang K."/>
        </authorList>
    </citation>
    <scope>NUCLEOTIDE SEQUENCE [LARGE SCALE GENOMIC DNA]</scope>
    <source>
        <strain evidence="1 2">Th120</strain>
    </source>
</reference>
<dbReference type="AlphaFoldDB" id="A0A444VJ66"/>
<organism evidence="1 2">
    <name type="scientific">Flagellimonas olearia</name>
    <dbReference type="NCBI Taxonomy" id="552546"/>
    <lineage>
        <taxon>Bacteria</taxon>
        <taxon>Pseudomonadati</taxon>
        <taxon>Bacteroidota</taxon>
        <taxon>Flavobacteriia</taxon>
        <taxon>Flavobacteriales</taxon>
        <taxon>Flavobacteriaceae</taxon>
        <taxon>Flagellimonas</taxon>
    </lineage>
</organism>
<comment type="caution">
    <text evidence="1">The sequence shown here is derived from an EMBL/GenBank/DDBJ whole genome shotgun (WGS) entry which is preliminary data.</text>
</comment>
<dbReference type="EMBL" id="JJMP01000008">
    <property type="protein sequence ID" value="RYC50827.1"/>
    <property type="molecule type" value="Genomic_DNA"/>
</dbReference>
<evidence type="ECO:0000313" key="1">
    <source>
        <dbReference type="EMBL" id="RYC50827.1"/>
    </source>
</evidence>
<dbReference type="Proteomes" id="UP000290261">
    <property type="component" value="Unassembled WGS sequence"/>
</dbReference>
<accession>A0A444VJ66</accession>
<gene>
    <name evidence="1" type="ORF">DN53_17075</name>
</gene>
<sequence>MAITKLDRKHVPHYIYIIDGLHKRFNGLVDTKEIVDYLEDNAYSISERSLNRALVLREQLKNTEHLSTKIHIPSKITLDAIVKYVFGMGSKFRDLVTNQIDRQDEINEHYSAHRPTDAILDAIFNPKPEKILFLDAQIDFCKKSRNTIKGMGDNEFSKGLLKEFEHFKNEVKDELLLRDRIISDLERKINRLEKKQKLASFVYRFFGGIGLFFVPIDYRELTLNILISDALEGWEQVSLPDILDTN</sequence>